<dbReference type="KEGG" id="wco:G7084_03520"/>
<dbReference type="Proteomes" id="UP000500741">
    <property type="component" value="Chromosome"/>
</dbReference>
<dbReference type="AlphaFoldDB" id="A0A6G8AZQ3"/>
<protein>
    <submittedName>
        <fullName evidence="1">Uncharacterized protein</fullName>
    </submittedName>
</protein>
<proteinExistence type="predicted"/>
<keyword evidence="2" id="KW-1185">Reference proteome</keyword>
<name>A0A6G8AZQ3_9LACO</name>
<dbReference type="EMBL" id="CP049888">
    <property type="protein sequence ID" value="QIL50467.1"/>
    <property type="molecule type" value="Genomic_DNA"/>
</dbReference>
<accession>A0A6G8AZQ3</accession>
<evidence type="ECO:0000313" key="2">
    <source>
        <dbReference type="Proteomes" id="UP000500741"/>
    </source>
</evidence>
<gene>
    <name evidence="1" type="ORF">G7084_03520</name>
</gene>
<organism evidence="1 2">
    <name type="scientific">Weissella coleopterorum</name>
    <dbReference type="NCBI Taxonomy" id="2714949"/>
    <lineage>
        <taxon>Bacteria</taxon>
        <taxon>Bacillati</taxon>
        <taxon>Bacillota</taxon>
        <taxon>Bacilli</taxon>
        <taxon>Lactobacillales</taxon>
        <taxon>Lactobacillaceae</taxon>
        <taxon>Weissella</taxon>
    </lineage>
</organism>
<dbReference type="RefSeq" id="WP_166010102.1">
    <property type="nucleotide sequence ID" value="NZ_CP049888.1"/>
</dbReference>
<sequence length="55" mass="6601">MERRSRFIWAIKISDSTKKSMNKFGSTDKSITVYHGKEFSSYQKLNEKYKLPVYF</sequence>
<reference evidence="1 2" key="1">
    <citation type="submission" date="2020-03" db="EMBL/GenBank/DDBJ databases">
        <title>Weissella sp. nov., isolated from Cybister lewisianus.</title>
        <authorList>
            <person name="Hyun D.-W."/>
            <person name="Bae J.-W."/>
        </authorList>
    </citation>
    <scope>NUCLEOTIDE SEQUENCE [LARGE SCALE GENOMIC DNA]</scope>
    <source>
        <strain evidence="1 2">HDW19</strain>
    </source>
</reference>
<evidence type="ECO:0000313" key="1">
    <source>
        <dbReference type="EMBL" id="QIL50467.1"/>
    </source>
</evidence>